<feature type="compositionally biased region" description="Polar residues" evidence="1">
    <location>
        <begin position="56"/>
        <end position="66"/>
    </location>
</feature>
<evidence type="ECO:0000256" key="2">
    <source>
        <dbReference type="SAM" id="Phobius"/>
    </source>
</evidence>
<keyword evidence="2" id="KW-0472">Membrane</keyword>
<dbReference type="Pfam" id="PF20571">
    <property type="entry name" value="DUF6780"/>
    <property type="match status" value="1"/>
</dbReference>
<keyword evidence="2" id="KW-0812">Transmembrane</keyword>
<keyword evidence="2" id="KW-1133">Transmembrane helix</keyword>
<evidence type="ECO:0000256" key="1">
    <source>
        <dbReference type="SAM" id="MobiDB-lite"/>
    </source>
</evidence>
<dbReference type="EMBL" id="JAVRRG010000206">
    <property type="protein sequence ID" value="KAK5077672.1"/>
    <property type="molecule type" value="Genomic_DNA"/>
</dbReference>
<comment type="caution">
    <text evidence="4">The sequence shown here is derived from an EMBL/GenBank/DDBJ whole genome shotgun (WGS) entry which is preliminary data.</text>
</comment>
<dbReference type="PROSITE" id="PS51719">
    <property type="entry name" value="G_SEPTIN"/>
    <property type="match status" value="1"/>
</dbReference>
<name>A0ABR0JXS3_9EURO</name>
<feature type="compositionally biased region" description="Polar residues" evidence="1">
    <location>
        <begin position="179"/>
        <end position="191"/>
    </location>
</feature>
<feature type="compositionally biased region" description="Polar residues" evidence="1">
    <location>
        <begin position="80"/>
        <end position="91"/>
    </location>
</feature>
<reference evidence="4 5" key="1">
    <citation type="submission" date="2023-08" db="EMBL/GenBank/DDBJ databases">
        <title>Black Yeasts Isolated from many extreme environments.</title>
        <authorList>
            <person name="Coleine C."/>
            <person name="Stajich J.E."/>
            <person name="Selbmann L."/>
        </authorList>
    </citation>
    <scope>NUCLEOTIDE SEQUENCE [LARGE SCALE GENOMIC DNA]</scope>
    <source>
        <strain evidence="4 5">CCFEE 5885</strain>
    </source>
</reference>
<gene>
    <name evidence="4" type="ORF">LTR24_009428</name>
</gene>
<feature type="region of interest" description="Disordered" evidence="1">
    <location>
        <begin position="1"/>
        <end position="206"/>
    </location>
</feature>
<dbReference type="InterPro" id="IPR027417">
    <property type="entry name" value="P-loop_NTPase"/>
</dbReference>
<keyword evidence="5" id="KW-1185">Reference proteome</keyword>
<evidence type="ECO:0000313" key="5">
    <source>
        <dbReference type="Proteomes" id="UP001345013"/>
    </source>
</evidence>
<proteinExistence type="predicted"/>
<feature type="compositionally biased region" description="Low complexity" evidence="1">
    <location>
        <begin position="123"/>
        <end position="157"/>
    </location>
</feature>
<dbReference type="Proteomes" id="UP001345013">
    <property type="component" value="Unassembled WGS sequence"/>
</dbReference>
<accession>A0ABR0JXS3</accession>
<feature type="compositionally biased region" description="Basic and acidic residues" evidence="1">
    <location>
        <begin position="107"/>
        <end position="116"/>
    </location>
</feature>
<sequence>MRPSSAALDASARPRKQSIEQPIALSSGTAPGPGPAPGPAPSAFFLASESDLARRGSNTSTSGPSHDSSRVRTLKETIEEASQQTRTSLTPTHRRDGSRRRSTIRPRSIEELRYEAARQQAVTPTTTPPTSTQIPSLPTSQASSLPGSPKSFSSRSLPKSDDDYSSQAVESEDEDQADQAPSLSASMQDSAPQLIMPSIRMPSRRPFTERGKQLGKFKIMVVGSRGTGKTSLIKSIVQLCEDIVHVDPLASSVPSRPKAQSRSTANAFRETYASTKTYPTWWSDMEDSRVLKRRKSTGDVVLERNICFVDTAHSKSPMFAAHYVEQQLAKTINCANQASGELTGLLSGRGGTQVDLVLYLVSHGGYHELYASHSLTTPDTFKHDLDHIHQLSTIANIVPLIAKSDLLTPDHITEIRNSLSLDICCIPRLPITFSSQITLDTPPLQASAPYTISCVNGPDFDNMDASLLMSSEYIQPLLPSELGLLIDQMFQPDVVAYLRHTAAKKLISWYNSGSRLNDSTSVRTQSPISARTKSPILSTLDSPLQASLSASGMLVPVHSHSELSLNTSNSFALAKVADHAHKEERLAQIRLSRWASDLQLSLQREREKYENIARSERALWLVERMGEEIRDGQLVPVAEIHDAEVAGRPRGKRKKLFRDGSMTYQVHDPLGLLKWQDLMRAQTWLALQVVGSFGVIGGLALWVTKQWGYETGFHTWARDMGVWRD</sequence>
<dbReference type="InterPro" id="IPR046707">
    <property type="entry name" value="DUF6780"/>
</dbReference>
<evidence type="ECO:0000313" key="4">
    <source>
        <dbReference type="EMBL" id="KAK5077672.1"/>
    </source>
</evidence>
<feature type="compositionally biased region" description="Basic and acidic residues" evidence="1">
    <location>
        <begin position="67"/>
        <end position="78"/>
    </location>
</feature>
<feature type="domain" description="Septin-type G" evidence="3">
    <location>
        <begin position="213"/>
        <end position="516"/>
    </location>
</feature>
<protein>
    <recommendedName>
        <fullName evidence="3">Septin-type G domain-containing protein</fullName>
    </recommendedName>
</protein>
<evidence type="ECO:0000259" key="3">
    <source>
        <dbReference type="PROSITE" id="PS51719"/>
    </source>
</evidence>
<dbReference type="Gene3D" id="3.40.50.300">
    <property type="entry name" value="P-loop containing nucleotide triphosphate hydrolases"/>
    <property type="match status" value="1"/>
</dbReference>
<organism evidence="4 5">
    <name type="scientific">Lithohypha guttulata</name>
    <dbReference type="NCBI Taxonomy" id="1690604"/>
    <lineage>
        <taxon>Eukaryota</taxon>
        <taxon>Fungi</taxon>
        <taxon>Dikarya</taxon>
        <taxon>Ascomycota</taxon>
        <taxon>Pezizomycotina</taxon>
        <taxon>Eurotiomycetes</taxon>
        <taxon>Chaetothyriomycetidae</taxon>
        <taxon>Chaetothyriales</taxon>
        <taxon>Trichomeriaceae</taxon>
        <taxon>Lithohypha</taxon>
    </lineage>
</organism>
<feature type="transmembrane region" description="Helical" evidence="2">
    <location>
        <begin position="684"/>
        <end position="703"/>
    </location>
</feature>
<dbReference type="SUPFAM" id="SSF52540">
    <property type="entry name" value="P-loop containing nucleoside triphosphate hydrolases"/>
    <property type="match status" value="1"/>
</dbReference>
<dbReference type="InterPro" id="IPR030379">
    <property type="entry name" value="G_SEPTIN_dom"/>
</dbReference>